<gene>
    <name evidence="15" type="primary">NDC80_1</name>
    <name evidence="15" type="ORF">GRS66_002399</name>
</gene>
<feature type="compositionally biased region" description="Polar residues" evidence="12">
    <location>
        <begin position="20"/>
        <end position="42"/>
    </location>
</feature>
<evidence type="ECO:0000313" key="15">
    <source>
        <dbReference type="EMBL" id="QID80094.1"/>
    </source>
</evidence>
<keyword evidence="6 11" id="KW-0175">Coiled coil</keyword>
<sequence length="691" mass="80496">MQSSTSTDQHVLHHMDPHRFTSQIPTATSSQLRRRNSTNQGLTDMINKSIARNTISGTGIPTGGINKNKRTRSTVAGGTNGTALALNDKSNSRNSVSRLSINQLGSLQQHLSNRDPRPLRDKNFQSAIQEEIYDYLKKNKFDIETNHPISIKFLKQPTQKGFIIIFKWLYLRLDPGYGFTKSIENEIYQILKNLRYPFLESINKSQISAVGGSNWHKFLGMLHWMVRTNIKLDMCLNKVDRSLINQNTQEITILSQPLKTLDEQDQRQERYELMVEKLLIDYFTESYKSFLKLEDNYEPSMQELKLGFEKFVHIINTDIANLQTQNDNLYEKYQEVMKISQKIKTTREKWKALKSDSDKYENYVNAMKQKSQEWPGKLEKMKSECELKEEEIKALQSNISELHKILRKKGISTEQFELQNQEREKLTRELDKINIQSDKLTSSIKSRKLEAEGIFKSLLDTLRQYDSSIQNLTRSRGQLGHNVNDSSLKINIPENLLDRDFHEGISYEQLFPKGSGINESIKKSILKLNDEIQERIKTIEKDNITLEKDIKNLKHDINEKTQINEKLELELSEANSKFELSKQENERLLVAQRIEIEKMEKKINDSNLLMKTKISDVEELVTSTELKLEELKVDLNRKRYKLHQQVIHVIDITSKFKINIQSSLENSENELGNVIEELRNLEFETEHNVTN</sequence>
<dbReference type="Gene3D" id="1.10.418.30">
    <property type="entry name" value="Ncd80 complex, Ncd80 subunit"/>
    <property type="match status" value="1"/>
</dbReference>
<feature type="compositionally biased region" description="Low complexity" evidence="12">
    <location>
        <begin position="54"/>
        <end position="65"/>
    </location>
</feature>
<feature type="region of interest" description="Disordered" evidence="12">
    <location>
        <begin position="1"/>
        <end position="95"/>
    </location>
</feature>
<dbReference type="GO" id="GO:0051301">
    <property type="term" value="P:cell division"/>
    <property type="evidence" value="ECO:0007669"/>
    <property type="project" value="UniProtKB-UniRule"/>
</dbReference>
<comment type="function">
    <text evidence="10">Acts as a component of the essential kinetochore-associated NDC80 complex, which is required for chromosome segregation and spindle checkpoint activity.</text>
</comment>
<evidence type="ECO:0000259" key="13">
    <source>
        <dbReference type="Pfam" id="PF03801"/>
    </source>
</evidence>
<evidence type="ECO:0000256" key="6">
    <source>
        <dbReference type="ARBA" id="ARBA00023054"/>
    </source>
</evidence>
<dbReference type="Gene3D" id="6.10.250.1950">
    <property type="match status" value="1"/>
</dbReference>
<keyword evidence="8 10" id="KW-0131">Cell cycle</keyword>
<evidence type="ECO:0000313" key="16">
    <source>
        <dbReference type="Proteomes" id="UP000501346"/>
    </source>
</evidence>
<evidence type="ECO:0000256" key="7">
    <source>
        <dbReference type="ARBA" id="ARBA00023242"/>
    </source>
</evidence>
<comment type="similarity">
    <text evidence="1 10">Belongs to the NDC80/HEC1 family.</text>
</comment>
<evidence type="ECO:0000256" key="8">
    <source>
        <dbReference type="ARBA" id="ARBA00023306"/>
    </source>
</evidence>
<dbReference type="FunFam" id="1.10.418.30:FF:000001">
    <property type="entry name" value="Probable kinetochore protein ndc80"/>
    <property type="match status" value="1"/>
</dbReference>
<keyword evidence="16" id="KW-1185">Reference proteome</keyword>
<dbReference type="Pfam" id="PF18077">
    <property type="entry name" value="DUF5595"/>
    <property type="match status" value="1"/>
</dbReference>
<name>A0A6C1DV64_SACPS</name>
<dbReference type="PANTHER" id="PTHR10643:SF2">
    <property type="entry name" value="KINETOCHORE PROTEIN NDC80 HOMOLOG"/>
    <property type="match status" value="1"/>
</dbReference>
<evidence type="ECO:0000256" key="1">
    <source>
        <dbReference type="ARBA" id="ARBA00007050"/>
    </source>
</evidence>
<keyword evidence="2 10" id="KW-0158">Chromosome</keyword>
<keyword evidence="5 10" id="KW-0995">Kinetochore</keyword>
<keyword evidence="7 10" id="KW-0539">Nucleus</keyword>
<feature type="domain" description="Kinetochore protein Ndc80 CH" evidence="13">
    <location>
        <begin position="106"/>
        <end position="229"/>
    </location>
</feature>
<dbReference type="GO" id="GO:0005634">
    <property type="term" value="C:nucleus"/>
    <property type="evidence" value="ECO:0007669"/>
    <property type="project" value="UniProtKB-SubCell"/>
</dbReference>
<dbReference type="InterPro" id="IPR040967">
    <property type="entry name" value="DUF5595"/>
</dbReference>
<feature type="compositionally biased region" description="Basic and acidic residues" evidence="12">
    <location>
        <begin position="10"/>
        <end position="19"/>
    </location>
</feature>
<keyword evidence="9 10" id="KW-0137">Centromere</keyword>
<evidence type="ECO:0000256" key="4">
    <source>
        <dbReference type="ARBA" id="ARBA00022776"/>
    </source>
</evidence>
<dbReference type="InterPro" id="IPR055260">
    <property type="entry name" value="Ndc80_CH"/>
</dbReference>
<evidence type="ECO:0000256" key="2">
    <source>
        <dbReference type="ARBA" id="ARBA00022454"/>
    </source>
</evidence>
<proteinExistence type="inferred from homology"/>
<evidence type="ECO:0000256" key="12">
    <source>
        <dbReference type="SAM" id="MobiDB-lite"/>
    </source>
</evidence>
<feature type="coiled-coil region" evidence="11">
    <location>
        <begin position="522"/>
        <end position="634"/>
    </location>
</feature>
<comment type="subunit">
    <text evidence="10">Component of the NDC80 complex.</text>
</comment>
<evidence type="ECO:0000259" key="14">
    <source>
        <dbReference type="Pfam" id="PF18077"/>
    </source>
</evidence>
<dbReference type="Proteomes" id="UP000501346">
    <property type="component" value="Chromosome ScIX"/>
</dbReference>
<feature type="coiled-coil region" evidence="11">
    <location>
        <begin position="378"/>
        <end position="443"/>
    </location>
</feature>
<dbReference type="AlphaFoldDB" id="A0A6C1DV64"/>
<dbReference type="InterPro" id="IPR038273">
    <property type="entry name" value="Ndc80_sf"/>
</dbReference>
<evidence type="ECO:0000256" key="9">
    <source>
        <dbReference type="ARBA" id="ARBA00023328"/>
    </source>
</evidence>
<protein>
    <recommendedName>
        <fullName evidence="10">Kinetochore protein NDC80</fullName>
    </recommendedName>
</protein>
<keyword evidence="3 10" id="KW-0132">Cell division</keyword>
<dbReference type="OrthoDB" id="7459479at2759"/>
<dbReference type="Pfam" id="PF03801">
    <property type="entry name" value="Ndc80_HEC"/>
    <property type="match status" value="1"/>
</dbReference>
<dbReference type="GO" id="GO:0031262">
    <property type="term" value="C:Ndc80 complex"/>
    <property type="evidence" value="ECO:0007669"/>
    <property type="project" value="UniProtKB-UniRule"/>
</dbReference>
<evidence type="ECO:0000256" key="10">
    <source>
        <dbReference type="RuleBase" id="RU368072"/>
    </source>
</evidence>
<reference evidence="15 16" key="1">
    <citation type="journal article" date="2019" name="BMC Genomics">
        <title>Chromosome level assembly and comparative genome analysis confirm lager-brewing yeasts originated from a single hybridization.</title>
        <authorList>
            <person name="Salazar A.N."/>
            <person name="Gorter de Vries A.R."/>
            <person name="van den Broek M."/>
            <person name="Brouwers N."/>
            <person name="de la Torre Cortes P."/>
            <person name="Kuijpers N.G.A."/>
            <person name="Daran J.G."/>
            <person name="Abeel T."/>
        </authorList>
    </citation>
    <scope>NUCLEOTIDE SEQUENCE [LARGE SCALE GENOMIC DNA]</scope>
    <source>
        <strain evidence="15 16">CBS 1483</strain>
    </source>
</reference>
<dbReference type="EMBL" id="CP048990">
    <property type="protein sequence ID" value="QID80094.1"/>
    <property type="molecule type" value="Genomic_DNA"/>
</dbReference>
<feature type="domain" description="DUF5595" evidence="14">
    <location>
        <begin position="269"/>
        <end position="334"/>
    </location>
</feature>
<evidence type="ECO:0000256" key="3">
    <source>
        <dbReference type="ARBA" id="ARBA00022618"/>
    </source>
</evidence>
<accession>A0A6C1DV64</accession>
<organism evidence="15 16">
    <name type="scientific">Saccharomyces pastorianus</name>
    <name type="common">Lager yeast</name>
    <name type="synonym">Saccharomyces cerevisiae x Saccharomyces eubayanus</name>
    <dbReference type="NCBI Taxonomy" id="27292"/>
    <lineage>
        <taxon>Eukaryota</taxon>
        <taxon>Fungi</taxon>
        <taxon>Dikarya</taxon>
        <taxon>Ascomycota</taxon>
        <taxon>Saccharomycotina</taxon>
        <taxon>Saccharomycetes</taxon>
        <taxon>Saccharomycetales</taxon>
        <taxon>Saccharomycetaceae</taxon>
        <taxon>Saccharomyces</taxon>
    </lineage>
</organism>
<comment type="subcellular location">
    <subcellularLocation>
        <location evidence="10">Chromosome</location>
        <location evidence="10">Centromere</location>
        <location evidence="10">Kinetochore</location>
    </subcellularLocation>
    <subcellularLocation>
        <location evidence="10">Nucleus</location>
    </subcellularLocation>
</comment>
<keyword evidence="4 10" id="KW-0498">Mitosis</keyword>
<evidence type="ECO:0000256" key="5">
    <source>
        <dbReference type="ARBA" id="ARBA00022838"/>
    </source>
</evidence>
<evidence type="ECO:0000256" key="11">
    <source>
        <dbReference type="SAM" id="Coils"/>
    </source>
</evidence>
<dbReference type="GO" id="GO:0051315">
    <property type="term" value="P:attachment of mitotic spindle microtubules to kinetochore"/>
    <property type="evidence" value="ECO:0007669"/>
    <property type="project" value="UniProtKB-UniRule"/>
</dbReference>
<dbReference type="InterPro" id="IPR005550">
    <property type="entry name" value="Kinetochore_Ndc80"/>
</dbReference>
<dbReference type="PANTHER" id="PTHR10643">
    <property type="entry name" value="KINETOCHORE PROTEIN NDC80"/>
    <property type="match status" value="1"/>
</dbReference>